<dbReference type="InterPro" id="IPR008978">
    <property type="entry name" value="HSP20-like_chaperone"/>
</dbReference>
<dbReference type="InterPro" id="IPR002068">
    <property type="entry name" value="A-crystallin/Hsp20_dom"/>
</dbReference>
<evidence type="ECO:0000259" key="4">
    <source>
        <dbReference type="PROSITE" id="PS01031"/>
    </source>
</evidence>
<sequence length="150" mass="16987">MRSFDFAPIYRSAIGFDRIAHLFDEALRAEQAPSYPPYNIELVTEDEYRITMAVAGFNRAELDLEVANEVLKVSGRKQRGDKRPTYLHNGIAARDFEHSFRLADHVRVVGASLENGLLNIELKREVPEALKPRKIIIGNEPTVQLLQQAA</sequence>
<comment type="similarity">
    <text evidence="2 3">Belongs to the small heat shock protein (HSP20) family.</text>
</comment>
<dbReference type="RefSeq" id="WP_084091768.1">
    <property type="nucleotide sequence ID" value="NZ_FWXD01000019.1"/>
</dbReference>
<dbReference type="InterPro" id="IPR037913">
    <property type="entry name" value="ACD_IbpA/B"/>
</dbReference>
<keyword evidence="6" id="KW-1185">Reference proteome</keyword>
<gene>
    <name evidence="5" type="ORF">SAMN02745857_03010</name>
</gene>
<dbReference type="Gene3D" id="2.60.40.790">
    <property type="match status" value="1"/>
</dbReference>
<dbReference type="SUPFAM" id="SSF49764">
    <property type="entry name" value="HSP20-like chaperones"/>
    <property type="match status" value="1"/>
</dbReference>
<dbReference type="PROSITE" id="PS01031">
    <property type="entry name" value="SHSP"/>
    <property type="match status" value="1"/>
</dbReference>
<evidence type="ECO:0000313" key="6">
    <source>
        <dbReference type="Proteomes" id="UP000192761"/>
    </source>
</evidence>
<dbReference type="PANTHER" id="PTHR47062:SF1">
    <property type="entry name" value="SMALL HEAT SHOCK PROTEIN IBPA"/>
    <property type="match status" value="1"/>
</dbReference>
<reference evidence="5 6" key="1">
    <citation type="submission" date="2017-04" db="EMBL/GenBank/DDBJ databases">
        <authorList>
            <person name="Afonso C.L."/>
            <person name="Miller P.J."/>
            <person name="Scott M.A."/>
            <person name="Spackman E."/>
            <person name="Goraichik I."/>
            <person name="Dimitrov K.M."/>
            <person name="Suarez D.L."/>
            <person name="Swayne D.E."/>
        </authorList>
    </citation>
    <scope>NUCLEOTIDE SEQUENCE [LARGE SCALE GENOMIC DNA]</scope>
    <source>
        <strain evidence="5 6">DSM 23236</strain>
    </source>
</reference>
<feature type="domain" description="SHSP" evidence="4">
    <location>
        <begin position="29"/>
        <end position="140"/>
    </location>
</feature>
<dbReference type="STRING" id="1121001.SAMN02745857_03010"/>
<dbReference type="Pfam" id="PF00011">
    <property type="entry name" value="HSP20"/>
    <property type="match status" value="1"/>
</dbReference>
<organism evidence="5 6">
    <name type="scientific">Andreprevotia lacus DSM 23236</name>
    <dbReference type="NCBI Taxonomy" id="1121001"/>
    <lineage>
        <taxon>Bacteria</taxon>
        <taxon>Pseudomonadati</taxon>
        <taxon>Pseudomonadota</taxon>
        <taxon>Betaproteobacteria</taxon>
        <taxon>Neisseriales</taxon>
        <taxon>Chitinibacteraceae</taxon>
        <taxon>Andreprevotia</taxon>
    </lineage>
</organism>
<evidence type="ECO:0000256" key="1">
    <source>
        <dbReference type="ARBA" id="ARBA00023016"/>
    </source>
</evidence>
<dbReference type="OrthoDB" id="6871152at2"/>
<dbReference type="Proteomes" id="UP000192761">
    <property type="component" value="Unassembled WGS sequence"/>
</dbReference>
<evidence type="ECO:0000256" key="3">
    <source>
        <dbReference type="RuleBase" id="RU003616"/>
    </source>
</evidence>
<protein>
    <submittedName>
        <fullName evidence="5">Molecular chaperone IbpA</fullName>
    </submittedName>
</protein>
<accession>A0A1W1XVE9</accession>
<name>A0A1W1XVE9_9NEIS</name>
<dbReference type="EMBL" id="FWXD01000019">
    <property type="protein sequence ID" value="SMC27886.1"/>
    <property type="molecule type" value="Genomic_DNA"/>
</dbReference>
<proteinExistence type="inferred from homology"/>
<evidence type="ECO:0000256" key="2">
    <source>
        <dbReference type="PROSITE-ProRule" id="PRU00285"/>
    </source>
</evidence>
<dbReference type="CDD" id="cd06470">
    <property type="entry name" value="ACD_IbpA-B_like"/>
    <property type="match status" value="1"/>
</dbReference>
<evidence type="ECO:0000313" key="5">
    <source>
        <dbReference type="EMBL" id="SMC27886.1"/>
    </source>
</evidence>
<keyword evidence="1" id="KW-0346">Stress response</keyword>
<dbReference type="PANTHER" id="PTHR47062">
    <property type="match status" value="1"/>
</dbReference>
<dbReference type="AlphaFoldDB" id="A0A1W1XVE9"/>